<name>A0A0C9SN99_PAXIN</name>
<protein>
    <submittedName>
        <fullName evidence="2">Uncharacterized protein</fullName>
    </submittedName>
</protein>
<keyword evidence="3" id="KW-1185">Reference proteome</keyword>
<feature type="transmembrane region" description="Helical" evidence="1">
    <location>
        <begin position="6"/>
        <end position="23"/>
    </location>
</feature>
<sequence>RSVWSILGTCGLTLLICIWNATYPNMTSKGKWYKVWFYRFTLALSALVTPEITAMRAYSEWEHAGKIIQDFRAEPWLWSRTHGFFALMGGFVLQDGKEQTTLNSADELCRLENLKERIVNPEITE</sequence>
<evidence type="ECO:0000256" key="1">
    <source>
        <dbReference type="SAM" id="Phobius"/>
    </source>
</evidence>
<dbReference type="PANTHER" id="PTHR35043:SF7">
    <property type="entry name" value="TRANSCRIPTION FACTOR DOMAIN-CONTAINING PROTEIN"/>
    <property type="match status" value="1"/>
</dbReference>
<feature type="non-terminal residue" evidence="2">
    <location>
        <position position="1"/>
    </location>
</feature>
<reference evidence="3" key="2">
    <citation type="submission" date="2015-01" db="EMBL/GenBank/DDBJ databases">
        <title>Evolutionary Origins and Diversification of the Mycorrhizal Mutualists.</title>
        <authorList>
            <consortium name="DOE Joint Genome Institute"/>
            <consortium name="Mycorrhizal Genomics Consortium"/>
            <person name="Kohler A."/>
            <person name="Kuo A."/>
            <person name="Nagy L.G."/>
            <person name="Floudas D."/>
            <person name="Copeland A."/>
            <person name="Barry K.W."/>
            <person name="Cichocki N."/>
            <person name="Veneault-Fourrey C."/>
            <person name="LaButti K."/>
            <person name="Lindquist E.A."/>
            <person name="Lipzen A."/>
            <person name="Lundell T."/>
            <person name="Morin E."/>
            <person name="Murat C."/>
            <person name="Riley R."/>
            <person name="Ohm R."/>
            <person name="Sun H."/>
            <person name="Tunlid A."/>
            <person name="Henrissat B."/>
            <person name="Grigoriev I.V."/>
            <person name="Hibbett D.S."/>
            <person name="Martin F."/>
        </authorList>
    </citation>
    <scope>NUCLEOTIDE SEQUENCE [LARGE SCALE GENOMIC DNA]</scope>
    <source>
        <strain evidence="3">ATCC 200175</strain>
    </source>
</reference>
<keyword evidence="1" id="KW-0472">Membrane</keyword>
<dbReference type="OrthoDB" id="9451547at2759"/>
<feature type="non-terminal residue" evidence="2">
    <location>
        <position position="125"/>
    </location>
</feature>
<dbReference type="AlphaFoldDB" id="A0A0C9SN99"/>
<gene>
    <name evidence="2" type="ORF">PAXINDRAFT_60167</name>
</gene>
<reference evidence="2 3" key="1">
    <citation type="submission" date="2014-06" db="EMBL/GenBank/DDBJ databases">
        <authorList>
            <consortium name="DOE Joint Genome Institute"/>
            <person name="Kuo A."/>
            <person name="Kohler A."/>
            <person name="Nagy L.G."/>
            <person name="Floudas D."/>
            <person name="Copeland A."/>
            <person name="Barry K.W."/>
            <person name="Cichocki N."/>
            <person name="Veneault-Fourrey C."/>
            <person name="LaButti K."/>
            <person name="Lindquist E.A."/>
            <person name="Lipzen A."/>
            <person name="Lundell T."/>
            <person name="Morin E."/>
            <person name="Murat C."/>
            <person name="Sun H."/>
            <person name="Tunlid A."/>
            <person name="Henrissat B."/>
            <person name="Grigoriev I.V."/>
            <person name="Hibbett D.S."/>
            <person name="Martin F."/>
            <person name="Nordberg H.P."/>
            <person name="Cantor M.N."/>
            <person name="Hua S.X."/>
        </authorList>
    </citation>
    <scope>NUCLEOTIDE SEQUENCE [LARGE SCALE GENOMIC DNA]</scope>
    <source>
        <strain evidence="2 3">ATCC 200175</strain>
    </source>
</reference>
<dbReference type="Proteomes" id="UP000053647">
    <property type="component" value="Unassembled WGS sequence"/>
</dbReference>
<evidence type="ECO:0000313" key="3">
    <source>
        <dbReference type="Proteomes" id="UP000053647"/>
    </source>
</evidence>
<dbReference type="PANTHER" id="PTHR35043">
    <property type="entry name" value="TRANSCRIPTION FACTOR DOMAIN-CONTAINING PROTEIN"/>
    <property type="match status" value="1"/>
</dbReference>
<feature type="transmembrane region" description="Helical" evidence="1">
    <location>
        <begin position="35"/>
        <end position="55"/>
    </location>
</feature>
<evidence type="ECO:0000313" key="2">
    <source>
        <dbReference type="EMBL" id="KIJ07554.1"/>
    </source>
</evidence>
<keyword evidence="1" id="KW-0812">Transmembrane</keyword>
<proteinExistence type="predicted"/>
<dbReference type="HOGENOM" id="CLU_022883_3_1_1"/>
<accession>A0A0C9SN99</accession>
<dbReference type="EMBL" id="KN819855">
    <property type="protein sequence ID" value="KIJ07554.1"/>
    <property type="molecule type" value="Genomic_DNA"/>
</dbReference>
<keyword evidence="1" id="KW-1133">Transmembrane helix</keyword>
<organism evidence="2 3">
    <name type="scientific">Paxillus involutus ATCC 200175</name>
    <dbReference type="NCBI Taxonomy" id="664439"/>
    <lineage>
        <taxon>Eukaryota</taxon>
        <taxon>Fungi</taxon>
        <taxon>Dikarya</taxon>
        <taxon>Basidiomycota</taxon>
        <taxon>Agaricomycotina</taxon>
        <taxon>Agaricomycetes</taxon>
        <taxon>Agaricomycetidae</taxon>
        <taxon>Boletales</taxon>
        <taxon>Paxilineae</taxon>
        <taxon>Paxillaceae</taxon>
        <taxon>Paxillus</taxon>
    </lineage>
</organism>